<dbReference type="NCBIfam" id="TIGR00249">
    <property type="entry name" value="sixA"/>
    <property type="match status" value="1"/>
</dbReference>
<keyword evidence="3" id="KW-1185">Reference proteome</keyword>
<evidence type="ECO:0000313" key="3">
    <source>
        <dbReference type="Proteomes" id="UP000634667"/>
    </source>
</evidence>
<evidence type="ECO:0000313" key="2">
    <source>
        <dbReference type="EMBL" id="GGW62356.1"/>
    </source>
</evidence>
<organism evidence="2 3">
    <name type="scientific">Alishewanella tabrizica</name>
    <dbReference type="NCBI Taxonomy" id="671278"/>
    <lineage>
        <taxon>Bacteria</taxon>
        <taxon>Pseudomonadati</taxon>
        <taxon>Pseudomonadota</taxon>
        <taxon>Gammaproteobacteria</taxon>
        <taxon>Alteromonadales</taxon>
        <taxon>Alteromonadaceae</taxon>
        <taxon>Alishewanella</taxon>
    </lineage>
</organism>
<accession>A0ABQ2WMG4</accession>
<comment type="caution">
    <text evidence="2">The sequence shown here is derived from an EMBL/GenBank/DDBJ whole genome shotgun (WGS) entry which is preliminary data.</text>
</comment>
<dbReference type="EMBL" id="BMYR01000007">
    <property type="protein sequence ID" value="GGW62356.1"/>
    <property type="molecule type" value="Genomic_DNA"/>
</dbReference>
<dbReference type="InterPro" id="IPR029033">
    <property type="entry name" value="His_PPase_superfam"/>
</dbReference>
<protein>
    <submittedName>
        <fullName evidence="2">Phosphohistidine phosphatase</fullName>
    </submittedName>
</protein>
<dbReference type="InterPro" id="IPR013078">
    <property type="entry name" value="His_Pase_superF_clade-1"/>
</dbReference>
<dbReference type="CDD" id="cd07067">
    <property type="entry name" value="HP_PGM_like"/>
    <property type="match status" value="1"/>
</dbReference>
<gene>
    <name evidence="2" type="primary">sixA</name>
    <name evidence="2" type="ORF">GCM10008111_17860</name>
</gene>
<dbReference type="Gene3D" id="3.40.50.1240">
    <property type="entry name" value="Phosphoglycerate mutase-like"/>
    <property type="match status" value="1"/>
</dbReference>
<dbReference type="PANTHER" id="PTHR20935">
    <property type="entry name" value="PHOSPHOGLYCERATE MUTASE-RELATED"/>
    <property type="match status" value="1"/>
</dbReference>
<evidence type="ECO:0000256" key="1">
    <source>
        <dbReference type="ARBA" id="ARBA00022801"/>
    </source>
</evidence>
<sequence length="163" mass="18143">MVNVVIMRHGEAQALAADDRVRTLTSQGCSDVQQMAQWLANTYAAFDYVWVSPYVRTRETAELMLSSQPRSTQQHVMSELVPEGSAIQVQQQVDSLLAEQPHARVLLISHMPLVSFLVEAFTQPGQMPIFSPAALYCIDYEPSRGGKLLERNSPLELSVLALK</sequence>
<keyword evidence="1" id="KW-0378">Hydrolase</keyword>
<name>A0ABQ2WMG4_9ALTE</name>
<dbReference type="Pfam" id="PF00300">
    <property type="entry name" value="His_Phos_1"/>
    <property type="match status" value="1"/>
</dbReference>
<dbReference type="Proteomes" id="UP000634667">
    <property type="component" value="Unassembled WGS sequence"/>
</dbReference>
<dbReference type="InterPro" id="IPR004449">
    <property type="entry name" value="SixA"/>
</dbReference>
<dbReference type="SUPFAM" id="SSF53254">
    <property type="entry name" value="Phosphoglycerate mutase-like"/>
    <property type="match status" value="1"/>
</dbReference>
<proteinExistence type="predicted"/>
<dbReference type="InterPro" id="IPR051021">
    <property type="entry name" value="Mito_Ser/Thr_phosphatase"/>
</dbReference>
<reference evidence="3" key="1">
    <citation type="journal article" date="2019" name="Int. J. Syst. Evol. Microbiol.">
        <title>The Global Catalogue of Microorganisms (GCM) 10K type strain sequencing project: providing services to taxonomists for standard genome sequencing and annotation.</title>
        <authorList>
            <consortium name="The Broad Institute Genomics Platform"/>
            <consortium name="The Broad Institute Genome Sequencing Center for Infectious Disease"/>
            <person name="Wu L."/>
            <person name="Ma J."/>
        </authorList>
    </citation>
    <scope>NUCLEOTIDE SEQUENCE [LARGE SCALE GENOMIC DNA]</scope>
    <source>
        <strain evidence="3">KCTC 23723</strain>
    </source>
</reference>